<organism evidence="1 2">
    <name type="scientific">Rossellomorea marisflavi</name>
    <dbReference type="NCBI Taxonomy" id="189381"/>
    <lineage>
        <taxon>Bacteria</taxon>
        <taxon>Bacillati</taxon>
        <taxon>Bacillota</taxon>
        <taxon>Bacilli</taxon>
        <taxon>Bacillales</taxon>
        <taxon>Bacillaceae</taxon>
        <taxon>Rossellomorea</taxon>
    </lineage>
</organism>
<dbReference type="InterPro" id="IPR019676">
    <property type="entry name" value="DUF2529"/>
</dbReference>
<dbReference type="Proteomes" id="UP000076510">
    <property type="component" value="Unassembled WGS sequence"/>
</dbReference>
<accession>A0A0J5SL29</accession>
<dbReference type="RefSeq" id="WP_048004829.1">
    <property type="nucleotide sequence ID" value="NZ_CP047095.1"/>
</dbReference>
<reference evidence="2" key="1">
    <citation type="submission" date="2016-01" db="EMBL/GenBank/DDBJ databases">
        <title>Whole genome sequencing of Bhargavaea cecembensis T14.</title>
        <authorList>
            <person name="Hong K.W."/>
        </authorList>
    </citation>
    <scope>NUCLEOTIDE SEQUENCE [LARGE SCALE GENOMIC DNA]</scope>
    <source>
        <strain evidence="2">M19</strain>
    </source>
</reference>
<evidence type="ECO:0000313" key="1">
    <source>
        <dbReference type="EMBL" id="KZE44042.1"/>
    </source>
</evidence>
<evidence type="ECO:0000313" key="2">
    <source>
        <dbReference type="Proteomes" id="UP000076510"/>
    </source>
</evidence>
<name>A0A0J5SL29_9BACI</name>
<proteinExistence type="predicted"/>
<dbReference type="EMBL" id="LQQY01000045">
    <property type="protein sequence ID" value="KZE44042.1"/>
    <property type="molecule type" value="Genomic_DNA"/>
</dbReference>
<sequence>MIKMFTTQLTGLFQRISGKQEFEIEDSSRLLAQAAIGEGTIYIQAFGEMEGVAAEAISGAEPLPSAARYHEDVELTEADRVLIVTRLSTDEEAVTFARGLAEKGIPSVGISGMVPGDGSLEEICDFHVDTKVIKGLLPGEEIGERVSFPSSMAALYIYFALSFLIKEILSEYEE</sequence>
<dbReference type="Pfam" id="PF10740">
    <property type="entry name" value="DUF2529"/>
    <property type="match status" value="1"/>
</dbReference>
<protein>
    <submittedName>
        <fullName evidence="1">Uncharacterized protein</fullName>
    </submittedName>
</protein>
<dbReference type="AlphaFoldDB" id="A0A0J5SL29"/>
<gene>
    <name evidence="1" type="ORF">AV649_09390</name>
</gene>
<dbReference type="OrthoDB" id="2737584at2"/>
<dbReference type="Gene3D" id="3.40.50.10490">
    <property type="entry name" value="Glucose-6-phosphate isomerase like protein, domain 1"/>
    <property type="match status" value="1"/>
</dbReference>
<dbReference type="PATRIC" id="fig|189381.10.peg.2259"/>
<comment type="caution">
    <text evidence="1">The sequence shown here is derived from an EMBL/GenBank/DDBJ whole genome shotgun (WGS) entry which is preliminary data.</text>
</comment>